<organism evidence="2 3">
    <name type="scientific">Intoshia linei</name>
    <dbReference type="NCBI Taxonomy" id="1819745"/>
    <lineage>
        <taxon>Eukaryota</taxon>
        <taxon>Metazoa</taxon>
        <taxon>Spiralia</taxon>
        <taxon>Lophotrochozoa</taxon>
        <taxon>Mesozoa</taxon>
        <taxon>Orthonectida</taxon>
        <taxon>Rhopaluridae</taxon>
        <taxon>Intoshia</taxon>
    </lineage>
</organism>
<accession>A0A177AN45</accession>
<dbReference type="EMBL" id="LWCA01003463">
    <property type="protein sequence ID" value="OAF63497.1"/>
    <property type="molecule type" value="Genomic_DNA"/>
</dbReference>
<comment type="caution">
    <text evidence="2">The sequence shown here is derived from an EMBL/GenBank/DDBJ whole genome shotgun (WGS) entry which is preliminary data.</text>
</comment>
<evidence type="ECO:0000313" key="3">
    <source>
        <dbReference type="Proteomes" id="UP000078046"/>
    </source>
</evidence>
<evidence type="ECO:0000256" key="1">
    <source>
        <dbReference type="SAM" id="MobiDB-lite"/>
    </source>
</evidence>
<name>A0A177AN45_9BILA</name>
<feature type="region of interest" description="Disordered" evidence="1">
    <location>
        <begin position="33"/>
        <end position="54"/>
    </location>
</feature>
<dbReference type="AlphaFoldDB" id="A0A177AN45"/>
<gene>
    <name evidence="2" type="ORF">A3Q56_08794</name>
</gene>
<evidence type="ECO:0000313" key="2">
    <source>
        <dbReference type="EMBL" id="OAF63497.1"/>
    </source>
</evidence>
<reference evidence="2 3" key="1">
    <citation type="submission" date="2016-04" db="EMBL/GenBank/DDBJ databases">
        <title>The genome of Intoshia linei affirms orthonectids as highly simplified spiralians.</title>
        <authorList>
            <person name="Mikhailov K.V."/>
            <person name="Slusarev G.S."/>
            <person name="Nikitin M.A."/>
            <person name="Logacheva M.D."/>
            <person name="Penin A."/>
            <person name="Aleoshin V."/>
            <person name="Panchin Y.V."/>
        </authorList>
    </citation>
    <scope>NUCLEOTIDE SEQUENCE [LARGE SCALE GENOMIC DNA]</scope>
    <source>
        <strain evidence="2">Intl2013</strain>
        <tissue evidence="2">Whole animal</tissue>
    </source>
</reference>
<proteinExistence type="predicted"/>
<sequence>MKFAILHHYLKSVLQEEDRCWRLREYELLKSKKEKDVSGQWKSVINEHNTDKEQ</sequence>
<dbReference type="Proteomes" id="UP000078046">
    <property type="component" value="Unassembled WGS sequence"/>
</dbReference>
<keyword evidence="3" id="KW-1185">Reference proteome</keyword>
<feature type="non-terminal residue" evidence="2">
    <location>
        <position position="54"/>
    </location>
</feature>
<protein>
    <submittedName>
        <fullName evidence="2">Uncharacterized protein</fullName>
    </submittedName>
</protein>